<dbReference type="EMBL" id="JASBRG010000002">
    <property type="protein sequence ID" value="MDI3318896.1"/>
    <property type="molecule type" value="Genomic_DNA"/>
</dbReference>
<dbReference type="InterPro" id="IPR006652">
    <property type="entry name" value="Kelch_1"/>
</dbReference>
<keyword evidence="1" id="KW-0732">Signal</keyword>
<evidence type="ECO:0000313" key="3">
    <source>
        <dbReference type="Proteomes" id="UP001226434"/>
    </source>
</evidence>
<proteinExistence type="predicted"/>
<dbReference type="SUPFAM" id="SSF117281">
    <property type="entry name" value="Kelch motif"/>
    <property type="match status" value="2"/>
</dbReference>
<dbReference type="PROSITE" id="PS51257">
    <property type="entry name" value="PROKAR_LIPOPROTEIN"/>
    <property type="match status" value="1"/>
</dbReference>
<dbReference type="PANTHER" id="PTHR45632">
    <property type="entry name" value="LD33804P"/>
    <property type="match status" value="1"/>
</dbReference>
<gene>
    <name evidence="2" type="ORF">QJ048_03885</name>
</gene>
<dbReference type="Proteomes" id="UP001226434">
    <property type="component" value="Unassembled WGS sequence"/>
</dbReference>
<evidence type="ECO:0000256" key="1">
    <source>
        <dbReference type="SAM" id="SignalP"/>
    </source>
</evidence>
<accession>A0ABT6R8L0</accession>
<feature type="signal peptide" evidence="1">
    <location>
        <begin position="1"/>
        <end position="15"/>
    </location>
</feature>
<reference evidence="2 3" key="1">
    <citation type="submission" date="2023-05" db="EMBL/GenBank/DDBJ databases">
        <title>Genome sequence of Pinibacter sp. MAH-24.</title>
        <authorList>
            <person name="Huq M.A."/>
        </authorList>
    </citation>
    <scope>NUCLEOTIDE SEQUENCE [LARGE SCALE GENOMIC DNA]</scope>
    <source>
        <strain evidence="2 3">MAH-24</strain>
    </source>
</reference>
<feature type="chain" id="PRO_5047531395" evidence="1">
    <location>
        <begin position="16"/>
        <end position="337"/>
    </location>
</feature>
<organism evidence="2 3">
    <name type="scientific">Pinibacter soli</name>
    <dbReference type="NCBI Taxonomy" id="3044211"/>
    <lineage>
        <taxon>Bacteria</taxon>
        <taxon>Pseudomonadati</taxon>
        <taxon>Bacteroidota</taxon>
        <taxon>Chitinophagia</taxon>
        <taxon>Chitinophagales</taxon>
        <taxon>Chitinophagaceae</taxon>
        <taxon>Pinibacter</taxon>
    </lineage>
</organism>
<dbReference type="InterPro" id="IPR015915">
    <property type="entry name" value="Kelch-typ_b-propeller"/>
</dbReference>
<dbReference type="Pfam" id="PF01344">
    <property type="entry name" value="Kelch_1"/>
    <property type="match status" value="2"/>
</dbReference>
<name>A0ABT6R8L0_9BACT</name>
<dbReference type="Gene3D" id="2.120.10.80">
    <property type="entry name" value="Kelch-type beta propeller"/>
    <property type="match status" value="2"/>
</dbReference>
<dbReference type="RefSeq" id="WP_282333016.1">
    <property type="nucleotide sequence ID" value="NZ_JASBRG010000002.1"/>
</dbReference>
<comment type="caution">
    <text evidence="2">The sequence shown here is derived from an EMBL/GenBank/DDBJ whole genome shotgun (WGS) entry which is preliminary data.</text>
</comment>
<protein>
    <submittedName>
        <fullName evidence="2">Kelch repeat-containing protein</fullName>
    </submittedName>
</protein>
<sequence length="337" mass="36970">MLKSFSFLGLAIVCASTFVSCTKSSTSTDKVGNWIRRGDFSGVPRSGAVCAVTNDSAYVGLGFDGINRLSDFYVFDIGKGIWFQRASMPGPARNLGISFSINGKVYAGFGYDGGTTYYNDFYMFDPATNKWTTLKNFPSTGRYAALGFSINGKGYICSGNNGNALQELWEYNPANDSWTQKSGIPGYKRMGAVSFVINNIGYVVTGSNNGVYNNDMWAYDPTTDTWTEKKKITNVSDQSYDDTYTTITRAYASVFVLNGKAELATGSNGGYNSKTWEYDPGADQWTEKTPFEGTAREQAVGFTLKNRGFIATGKNSTIQLDDVREFKPNDTDDTTDD</sequence>
<keyword evidence="3" id="KW-1185">Reference proteome</keyword>
<evidence type="ECO:0000313" key="2">
    <source>
        <dbReference type="EMBL" id="MDI3318896.1"/>
    </source>
</evidence>